<evidence type="ECO:0000256" key="4">
    <source>
        <dbReference type="RuleBase" id="RU365069"/>
    </source>
</evidence>
<evidence type="ECO:0000259" key="6">
    <source>
        <dbReference type="Pfam" id="PF15469"/>
    </source>
</evidence>
<accession>A0A8J6E3H7</accession>
<dbReference type="GO" id="GO:0000145">
    <property type="term" value="C:exocyst"/>
    <property type="evidence" value="ECO:0007669"/>
    <property type="project" value="UniProtKB-UniRule"/>
</dbReference>
<dbReference type="InterPro" id="IPR039481">
    <property type="entry name" value="EXOC2/Sec5_N_dom"/>
</dbReference>
<dbReference type="EMBL" id="JAHDYR010000007">
    <property type="protein sequence ID" value="KAG9395948.1"/>
    <property type="molecule type" value="Genomic_DNA"/>
</dbReference>
<organism evidence="7 8">
    <name type="scientific">Carpediemonas membranifera</name>
    <dbReference type="NCBI Taxonomy" id="201153"/>
    <lineage>
        <taxon>Eukaryota</taxon>
        <taxon>Metamonada</taxon>
        <taxon>Carpediemonas-like organisms</taxon>
        <taxon>Carpediemonas</taxon>
    </lineage>
</organism>
<dbReference type="InterPro" id="IPR029175">
    <property type="entry name" value="EXOC2/Sec5"/>
</dbReference>
<keyword evidence="4" id="KW-0653">Protein transport</keyword>
<dbReference type="AlphaFoldDB" id="A0A8J6E3H7"/>
<dbReference type="PANTHER" id="PTHR13043">
    <property type="entry name" value="EXOCYST COMPLEX COMPONENT SEC5"/>
    <property type="match status" value="1"/>
</dbReference>
<dbReference type="PANTHER" id="PTHR13043:SF1">
    <property type="entry name" value="EXOCYST COMPLEX COMPONENT 2"/>
    <property type="match status" value="1"/>
</dbReference>
<feature type="domain" description="Exocyst complex component EXOC2/Sec5 N-terminal" evidence="6">
    <location>
        <begin position="22"/>
        <end position="257"/>
    </location>
</feature>
<evidence type="ECO:0000313" key="8">
    <source>
        <dbReference type="Proteomes" id="UP000717585"/>
    </source>
</evidence>
<dbReference type="Proteomes" id="UP000717585">
    <property type="component" value="Unassembled WGS sequence"/>
</dbReference>
<evidence type="ECO:0000313" key="7">
    <source>
        <dbReference type="EMBL" id="KAG9395948.1"/>
    </source>
</evidence>
<feature type="region of interest" description="Disordered" evidence="5">
    <location>
        <begin position="534"/>
        <end position="557"/>
    </location>
</feature>
<sequence>MGDEGDVVLIQNSLYSRPFSLDDEKPTRVDFRSKQFDVDLYMREKLAEYSVEKLQGVIQTIRDELSSSTGQQRNLIVAEFAGFVDSVIAQKRLGTEIEESKFHSPAYNKTITTTLDSLQGQWEVVFRPVLDTRHRCGDIELLIEAIRSHSEYFNLVPKLHAAIASESFSQVTAVHRRARGLLKATNSPALKAAVQPALKLLETHAETLKQELLCPFKASDRGRRDDIIALLTDLGVQEDPVPAFLRSAHQHLRRAMELADGDVSAAPEWCAAIESLHRAASMHGPGKMSQRSAATVRREGLPLYPPLDEGMMEELEVETARAMMEVIDECPEVDVALRTAIAAQTVIGCLPAPVPAELETLRHRLTGVVVQNSIEREVGKIETRLGADFSDWRVGDMYRKIFYTIADTIPPAAADDICRSAFVQTVDKLAATIERVSLGVQSEADDEVLSSAASTFSSVASSASGLSWDGPADTHLLPGVVMLTDIRQTVVPEACRVLSRQFKLTVRNKKVAKELEPAAGPGLVLSPSFMTVGTPTGKQTHRSHQSRMNLPRVSQGPEFEEEDVATAALYEAEARLLARFISSRAVAVHTVVSEALRPTAIDTTVAVVDGTAEIPGYAADTLLTISVAAAECETEGLSAGVGAAIAAQLIAAALRSMLSCVTQRHINRREAVDIYLVATFFARLATTGSIVVRDLHARLACFIADATGLAGVPELERECKALHSQPCDGIIDAMMTATKLYCQCLGAA</sequence>
<comment type="similarity">
    <text evidence="1 4">Belongs to the SEC5 family.</text>
</comment>
<comment type="caution">
    <text evidence="7">The sequence shown here is derived from an EMBL/GenBank/DDBJ whole genome shotgun (WGS) entry which is preliminary data.</text>
</comment>
<keyword evidence="8" id="KW-1185">Reference proteome</keyword>
<name>A0A8J6E3H7_9EUKA</name>
<evidence type="ECO:0000256" key="5">
    <source>
        <dbReference type="SAM" id="MobiDB-lite"/>
    </source>
</evidence>
<dbReference type="Pfam" id="PF15469">
    <property type="entry name" value="Sec5"/>
    <property type="match status" value="1"/>
</dbReference>
<comment type="subunit">
    <text evidence="4">Component of the exocyst complex.</text>
</comment>
<dbReference type="GO" id="GO:0015031">
    <property type="term" value="P:protein transport"/>
    <property type="evidence" value="ECO:0007669"/>
    <property type="project" value="UniProtKB-KW"/>
</dbReference>
<protein>
    <recommendedName>
        <fullName evidence="4">Exocyst complex component</fullName>
    </recommendedName>
</protein>
<reference evidence="7" key="1">
    <citation type="submission" date="2021-05" db="EMBL/GenBank/DDBJ databases">
        <title>A free-living protist that lacks canonical eukaryotic 1 DNA replication and segregation systems.</title>
        <authorList>
            <person name="Salas-Leiva D.E."/>
            <person name="Tromer E.C."/>
            <person name="Curtis B.A."/>
            <person name="Jerlstrom-Hultqvist J."/>
            <person name="Kolisko M."/>
            <person name="Yi Z."/>
            <person name="Salas-Leiva J.S."/>
            <person name="Gallot-Lavallee L."/>
            <person name="Kops G.J.P.L."/>
            <person name="Archibald J.M."/>
            <person name="Simpson A.G.B."/>
            <person name="Roger A.J."/>
        </authorList>
    </citation>
    <scope>NUCLEOTIDE SEQUENCE</scope>
    <source>
        <strain evidence="7">BICM</strain>
    </source>
</reference>
<evidence type="ECO:0000256" key="3">
    <source>
        <dbReference type="ARBA" id="ARBA00022483"/>
    </source>
</evidence>
<keyword evidence="2 4" id="KW-0813">Transport</keyword>
<comment type="function">
    <text evidence="4">Component of the exocyst complex involved in the docking of exocytic vesicles with fusion sites on the plasma membrane.</text>
</comment>
<dbReference type="GO" id="GO:0006887">
    <property type="term" value="P:exocytosis"/>
    <property type="evidence" value="ECO:0007669"/>
    <property type="project" value="UniProtKB-KW"/>
</dbReference>
<keyword evidence="3 4" id="KW-0268">Exocytosis</keyword>
<dbReference type="OrthoDB" id="26242at2759"/>
<gene>
    <name evidence="7" type="ORF">J8273_2297</name>
</gene>
<dbReference type="GO" id="GO:0006893">
    <property type="term" value="P:Golgi to plasma membrane transport"/>
    <property type="evidence" value="ECO:0007669"/>
    <property type="project" value="UniProtKB-UniRule"/>
</dbReference>
<proteinExistence type="inferred from homology"/>
<evidence type="ECO:0000256" key="2">
    <source>
        <dbReference type="ARBA" id="ARBA00022448"/>
    </source>
</evidence>
<evidence type="ECO:0000256" key="1">
    <source>
        <dbReference type="ARBA" id="ARBA00010578"/>
    </source>
</evidence>